<evidence type="ECO:0000256" key="5">
    <source>
        <dbReference type="ARBA" id="ARBA00022764"/>
    </source>
</evidence>
<comment type="caution">
    <text evidence="9">The sequence shown here is derived from an EMBL/GenBank/DDBJ whole genome shotgun (WGS) entry which is preliminary data.</text>
</comment>
<reference evidence="9 10" key="1">
    <citation type="submission" date="2020-08" db="EMBL/GenBank/DDBJ databases">
        <title>Genomic Encyclopedia of Type Strains, Phase IV (KMG-IV): sequencing the most valuable type-strain genomes for metagenomic binning, comparative biology and taxonomic classification.</title>
        <authorList>
            <person name="Goeker M."/>
        </authorList>
    </citation>
    <scope>NUCLEOTIDE SEQUENCE [LARGE SCALE GENOMIC DNA]</scope>
    <source>
        <strain evidence="9 10">DSM 106146</strain>
    </source>
</reference>
<proteinExistence type="predicted"/>
<keyword evidence="7" id="KW-1133">Transmembrane helix</keyword>
<protein>
    <recommendedName>
        <fullName evidence="8">AlgX/AlgJ SGNH hydrolase-like domain-containing protein</fullName>
    </recommendedName>
</protein>
<evidence type="ECO:0000256" key="1">
    <source>
        <dbReference type="ARBA" id="ARBA00004418"/>
    </source>
</evidence>
<feature type="domain" description="AlgX/AlgJ SGNH hydrolase-like" evidence="8">
    <location>
        <begin position="93"/>
        <end position="225"/>
    </location>
</feature>
<organism evidence="9 10">
    <name type="scientific">Catenibacillus scindens</name>
    <dbReference type="NCBI Taxonomy" id="673271"/>
    <lineage>
        <taxon>Bacteria</taxon>
        <taxon>Bacillati</taxon>
        <taxon>Bacillota</taxon>
        <taxon>Clostridia</taxon>
        <taxon>Lachnospirales</taxon>
        <taxon>Lachnospiraceae</taxon>
        <taxon>Catenibacillus</taxon>
    </lineage>
</organism>
<evidence type="ECO:0000256" key="4">
    <source>
        <dbReference type="ARBA" id="ARBA00022729"/>
    </source>
</evidence>
<name>A0A7W8M582_9FIRM</name>
<keyword evidence="7" id="KW-0472">Membrane</keyword>
<dbReference type="AlphaFoldDB" id="A0A7W8M582"/>
<dbReference type="GO" id="GO:0016740">
    <property type="term" value="F:transferase activity"/>
    <property type="evidence" value="ECO:0007669"/>
    <property type="project" value="UniProtKB-KW"/>
</dbReference>
<keyword evidence="3" id="KW-0808">Transferase</keyword>
<dbReference type="Proteomes" id="UP000543642">
    <property type="component" value="Unassembled WGS sequence"/>
</dbReference>
<dbReference type="EMBL" id="JACHFW010000006">
    <property type="protein sequence ID" value="MBB5264790.1"/>
    <property type="molecule type" value="Genomic_DNA"/>
</dbReference>
<evidence type="ECO:0000313" key="10">
    <source>
        <dbReference type="Proteomes" id="UP000543642"/>
    </source>
</evidence>
<dbReference type="GO" id="GO:0042597">
    <property type="term" value="C:periplasmic space"/>
    <property type="evidence" value="ECO:0007669"/>
    <property type="project" value="UniProtKB-SubCell"/>
</dbReference>
<evidence type="ECO:0000313" key="9">
    <source>
        <dbReference type="EMBL" id="MBB5264790.1"/>
    </source>
</evidence>
<keyword evidence="4" id="KW-0732">Signal</keyword>
<sequence length="469" mass="53308">MKKYLKIVFILVFFLICAYPLYGLIWYVEPEVTENKVLASFPQLRDENGQWNVDYMSGLGDYFSDHFAGRQEMITANALINGKVFASSSEDIIIVGDDGWLFYKDSLGDFQGTKRLTQRGLNNIVTSLSLIQEYVEGQGKTFLFTVAPNKNTLYPQYMPYYYPERDVENTLERLEPLLKEAGIAYASLKDMFLNDSGIWYHKGDSHWDNRGALMAQKLLLGAIGKDYADIPLDGGVAYDDFEGDLDKIFYPLARHRERDWDYSGYFDFEYVGSSDTTQAHIETVNPSKEGSLVMVRDSFGNTLVPFMAQEFGEAYFTKTIPYRVDEIEMRDADVYMIEIVERNLDQFQRKAPVIPAPERTVDGEVSQVSMSQASAQMSVYDTYYKFAGMIAEEWTDEDSPVYLRVTSGSGASCIYEMFPANEGDTLEVTSDYGFAGYIPQSILTEENYSAEILTRSDGQWVSSGVILQF</sequence>
<comment type="subcellular location">
    <subcellularLocation>
        <location evidence="1">Periplasm</location>
    </subcellularLocation>
</comment>
<dbReference type="GO" id="GO:0042121">
    <property type="term" value="P:alginic acid biosynthetic process"/>
    <property type="evidence" value="ECO:0007669"/>
    <property type="project" value="UniProtKB-UniPathway"/>
</dbReference>
<evidence type="ECO:0000256" key="2">
    <source>
        <dbReference type="ARBA" id="ARBA00005182"/>
    </source>
</evidence>
<dbReference type="InterPro" id="IPR031811">
    <property type="entry name" value="ALGX/ALGJ_SGNH-like"/>
</dbReference>
<keyword evidence="5" id="KW-0574">Periplasm</keyword>
<keyword evidence="7" id="KW-0812">Transmembrane</keyword>
<feature type="transmembrane region" description="Helical" evidence="7">
    <location>
        <begin position="7"/>
        <end position="28"/>
    </location>
</feature>
<evidence type="ECO:0000259" key="8">
    <source>
        <dbReference type="Pfam" id="PF16822"/>
    </source>
</evidence>
<evidence type="ECO:0000256" key="3">
    <source>
        <dbReference type="ARBA" id="ARBA00022679"/>
    </source>
</evidence>
<keyword evidence="6" id="KW-0016">Alginate biosynthesis</keyword>
<keyword evidence="10" id="KW-1185">Reference proteome</keyword>
<dbReference type="UniPathway" id="UPA00286"/>
<evidence type="ECO:0000256" key="7">
    <source>
        <dbReference type="SAM" id="Phobius"/>
    </source>
</evidence>
<accession>A0A7W8M582</accession>
<dbReference type="RefSeq" id="WP_183773730.1">
    <property type="nucleotide sequence ID" value="NZ_CAWVEG010000071.1"/>
</dbReference>
<gene>
    <name evidence="9" type="ORF">HNP82_001918</name>
</gene>
<evidence type="ECO:0000256" key="6">
    <source>
        <dbReference type="ARBA" id="ARBA00022841"/>
    </source>
</evidence>
<comment type="pathway">
    <text evidence="2">Glycan biosynthesis; alginate biosynthesis.</text>
</comment>
<dbReference type="Pfam" id="PF16822">
    <property type="entry name" value="ALGX"/>
    <property type="match status" value="1"/>
</dbReference>